<sequence>MLSLPDDLRWADQKRGIYASAFSQHKKKRRYTSEKLQEWKTALQNVSYISGYMLNNDN</sequence>
<accession>A0AA38BS98</accession>
<proteinExistence type="predicted"/>
<protein>
    <submittedName>
        <fullName evidence="1">Uncharacterized protein</fullName>
    </submittedName>
</protein>
<comment type="caution">
    <text evidence="1">The sequence shown here is derived from an EMBL/GenBank/DDBJ whole genome shotgun (WGS) entry which is preliminary data.</text>
</comment>
<dbReference type="Proteomes" id="UP000824469">
    <property type="component" value="Unassembled WGS sequence"/>
</dbReference>
<dbReference type="AlphaFoldDB" id="A0AA38BS98"/>
<reference evidence="1 2" key="1">
    <citation type="journal article" date="2021" name="Nat. Plants">
        <title>The Taxus genome provides insights into paclitaxel biosynthesis.</title>
        <authorList>
            <person name="Xiong X."/>
            <person name="Gou J."/>
            <person name="Liao Q."/>
            <person name="Li Y."/>
            <person name="Zhou Q."/>
            <person name="Bi G."/>
            <person name="Li C."/>
            <person name="Du R."/>
            <person name="Wang X."/>
            <person name="Sun T."/>
            <person name="Guo L."/>
            <person name="Liang H."/>
            <person name="Lu P."/>
            <person name="Wu Y."/>
            <person name="Zhang Z."/>
            <person name="Ro D.K."/>
            <person name="Shang Y."/>
            <person name="Huang S."/>
            <person name="Yan J."/>
        </authorList>
    </citation>
    <scope>NUCLEOTIDE SEQUENCE [LARGE SCALE GENOMIC DNA]</scope>
    <source>
        <strain evidence="1">Ta-2019</strain>
    </source>
</reference>
<dbReference type="InterPro" id="IPR035897">
    <property type="entry name" value="Toll_tir_struct_dom_sf"/>
</dbReference>
<feature type="non-terminal residue" evidence="1">
    <location>
        <position position="58"/>
    </location>
</feature>
<dbReference type="Gene3D" id="3.40.50.10140">
    <property type="entry name" value="Toll/interleukin-1 receptor homology (TIR) domain"/>
    <property type="match status" value="1"/>
</dbReference>
<keyword evidence="2" id="KW-1185">Reference proteome</keyword>
<name>A0AA38BS98_TAXCH</name>
<gene>
    <name evidence="1" type="ORF">KI387_033292</name>
</gene>
<dbReference type="EMBL" id="JAHRHJ020003813">
    <property type="protein sequence ID" value="KAH9289175.1"/>
    <property type="molecule type" value="Genomic_DNA"/>
</dbReference>
<evidence type="ECO:0000313" key="2">
    <source>
        <dbReference type="Proteomes" id="UP000824469"/>
    </source>
</evidence>
<evidence type="ECO:0000313" key="1">
    <source>
        <dbReference type="EMBL" id="KAH9289175.1"/>
    </source>
</evidence>
<organism evidence="1 2">
    <name type="scientific">Taxus chinensis</name>
    <name type="common">Chinese yew</name>
    <name type="synonym">Taxus wallichiana var. chinensis</name>
    <dbReference type="NCBI Taxonomy" id="29808"/>
    <lineage>
        <taxon>Eukaryota</taxon>
        <taxon>Viridiplantae</taxon>
        <taxon>Streptophyta</taxon>
        <taxon>Embryophyta</taxon>
        <taxon>Tracheophyta</taxon>
        <taxon>Spermatophyta</taxon>
        <taxon>Pinopsida</taxon>
        <taxon>Pinidae</taxon>
        <taxon>Conifers II</taxon>
        <taxon>Cupressales</taxon>
        <taxon>Taxaceae</taxon>
        <taxon>Taxus</taxon>
    </lineage>
</organism>